<dbReference type="FunFam" id="3.40.50.300:FF:000425">
    <property type="entry name" value="Probable ABC transporter, ATP-binding subunit"/>
    <property type="match status" value="1"/>
</dbReference>
<evidence type="ECO:0000313" key="7">
    <source>
        <dbReference type="Proteomes" id="UP000294321"/>
    </source>
</evidence>
<dbReference type="InterPro" id="IPR003439">
    <property type="entry name" value="ABC_transporter-like_ATP-bd"/>
</dbReference>
<dbReference type="SMART" id="SM00382">
    <property type="entry name" value="AAA"/>
    <property type="match status" value="1"/>
</dbReference>
<dbReference type="PROSITE" id="PS00211">
    <property type="entry name" value="ABC_TRANSPORTER_1"/>
    <property type="match status" value="1"/>
</dbReference>
<dbReference type="GO" id="GO:0005524">
    <property type="term" value="F:ATP binding"/>
    <property type="evidence" value="ECO:0007669"/>
    <property type="project" value="UniProtKB-KW"/>
</dbReference>
<dbReference type="Gene3D" id="3.40.50.300">
    <property type="entry name" value="P-loop containing nucleotide triphosphate hydrolases"/>
    <property type="match status" value="1"/>
</dbReference>
<dbReference type="SUPFAM" id="SSF52540">
    <property type="entry name" value="P-loop containing nucleoside triphosphate hydrolases"/>
    <property type="match status" value="1"/>
</dbReference>
<dbReference type="AlphaFoldDB" id="A0A4P6ZMQ3"/>
<evidence type="ECO:0000256" key="2">
    <source>
        <dbReference type="ARBA" id="ARBA00022741"/>
    </source>
</evidence>
<organism evidence="6 7">
    <name type="scientific">Acetilactobacillus jinshanensis</name>
    <dbReference type="NCBI Taxonomy" id="1720083"/>
    <lineage>
        <taxon>Bacteria</taxon>
        <taxon>Bacillati</taxon>
        <taxon>Bacillota</taxon>
        <taxon>Bacilli</taxon>
        <taxon>Lactobacillales</taxon>
        <taxon>Lactobacillaceae</taxon>
        <taxon>Acetilactobacillus</taxon>
    </lineage>
</organism>
<accession>A0A4P6ZMQ3</accession>
<evidence type="ECO:0000256" key="1">
    <source>
        <dbReference type="ARBA" id="ARBA00022448"/>
    </source>
</evidence>
<dbReference type="PANTHER" id="PTHR43869:SF1">
    <property type="entry name" value="GLYCINE BETAINE_PROLINE BETAINE TRANSPORT SYSTEM ATP-BINDING PROTEIN PROV"/>
    <property type="match status" value="1"/>
</dbReference>
<sequence length="311" mass="35178">MIRFKNVSKRYGKTVALDHVNLTIPAHSIFVIVGPSGSGKTTMLKMINRLIEPTGGKVIINHKSIGDYPLRQLRLKMSYVLQSIALFPNLTIEQNVGVQLRAEKKPKKDRIKIAQKLLAKVGMDPDKYGSRYPDELSGGEQQRIGIIRALAVNPRIILMDEPFSALDPIIRRKLQNLVLKLHHELNNTIVFITHDMHEALKMGQQIAVLYHGRIQQIGSGQEILQHPRNQIVRKLFKPNDQQHVYDLIQQGLATPVNESTDEALISPNASLATLASRLQKSPVKVKYQHRFWRITVKDLLRFISKGLGSHA</sequence>
<keyword evidence="3 6" id="KW-0067">ATP-binding</keyword>
<feature type="domain" description="ABC transporter" evidence="5">
    <location>
        <begin position="2"/>
        <end position="236"/>
    </location>
</feature>
<gene>
    <name evidence="6" type="ORF">ELX58_04525</name>
</gene>
<dbReference type="GO" id="GO:0016887">
    <property type="term" value="F:ATP hydrolysis activity"/>
    <property type="evidence" value="ECO:0007669"/>
    <property type="project" value="InterPro"/>
</dbReference>
<dbReference type="KEGG" id="lji:ELX58_04525"/>
<dbReference type="InterPro" id="IPR051921">
    <property type="entry name" value="ABC_osmolyte_uptake_ATP-bind"/>
</dbReference>
<keyword evidence="7" id="KW-1185">Reference proteome</keyword>
<dbReference type="PANTHER" id="PTHR43869">
    <property type="entry name" value="GLYCINE BETAINE/PROLINE BETAINE TRANSPORT SYSTEM ATP-BINDING PROTEIN PROV"/>
    <property type="match status" value="1"/>
</dbReference>
<keyword evidence="2" id="KW-0547">Nucleotide-binding</keyword>
<dbReference type="RefSeq" id="WP_133442575.1">
    <property type="nucleotide sequence ID" value="NZ_CP187400.1"/>
</dbReference>
<dbReference type="EMBL" id="CP034726">
    <property type="protein sequence ID" value="QBP19018.1"/>
    <property type="molecule type" value="Genomic_DNA"/>
</dbReference>
<protein>
    <recommendedName>
        <fullName evidence="4">ABC-type quaternary amine transporter</fullName>
        <ecNumber evidence="4">7.6.2.9</ecNumber>
    </recommendedName>
</protein>
<dbReference type="EC" id="7.6.2.9" evidence="4"/>
<reference evidence="7" key="1">
    <citation type="submission" date="2018-12" db="EMBL/GenBank/DDBJ databases">
        <title>A new species of lactobacillus.</title>
        <authorList>
            <person name="Jian Y."/>
            <person name="Xin L."/>
            <person name="Hong Z.J."/>
            <person name="Ming L.Z."/>
            <person name="Hong X.Z."/>
        </authorList>
    </citation>
    <scope>NUCLEOTIDE SEQUENCE [LARGE SCALE GENOMIC DNA]</scope>
    <source>
        <strain evidence="7">HSLZ-75</strain>
    </source>
</reference>
<proteinExistence type="predicted"/>
<dbReference type="PROSITE" id="PS50893">
    <property type="entry name" value="ABC_TRANSPORTER_2"/>
    <property type="match status" value="1"/>
</dbReference>
<name>A0A4P6ZMQ3_9LACO</name>
<keyword evidence="1" id="KW-0813">Transport</keyword>
<dbReference type="Proteomes" id="UP000294321">
    <property type="component" value="Chromosome"/>
</dbReference>
<dbReference type="OrthoDB" id="9802264at2"/>
<dbReference type="Pfam" id="PF00005">
    <property type="entry name" value="ABC_tran"/>
    <property type="match status" value="1"/>
</dbReference>
<evidence type="ECO:0000259" key="5">
    <source>
        <dbReference type="PROSITE" id="PS50893"/>
    </source>
</evidence>
<evidence type="ECO:0000313" key="6">
    <source>
        <dbReference type="EMBL" id="QBP19018.1"/>
    </source>
</evidence>
<dbReference type="InterPro" id="IPR003593">
    <property type="entry name" value="AAA+_ATPase"/>
</dbReference>
<dbReference type="InterPro" id="IPR017871">
    <property type="entry name" value="ABC_transporter-like_CS"/>
</dbReference>
<dbReference type="InterPro" id="IPR027417">
    <property type="entry name" value="P-loop_NTPase"/>
</dbReference>
<evidence type="ECO:0000256" key="3">
    <source>
        <dbReference type="ARBA" id="ARBA00022840"/>
    </source>
</evidence>
<dbReference type="GO" id="GO:0015418">
    <property type="term" value="F:ABC-type quaternary ammonium compound transporting activity"/>
    <property type="evidence" value="ECO:0007669"/>
    <property type="project" value="UniProtKB-EC"/>
</dbReference>
<evidence type="ECO:0000256" key="4">
    <source>
        <dbReference type="ARBA" id="ARBA00066388"/>
    </source>
</evidence>